<proteinExistence type="predicted"/>
<gene>
    <name evidence="1" type="ORF">GCM10007932_13870</name>
</gene>
<comment type="caution">
    <text evidence="1">The sequence shown here is derived from an EMBL/GenBank/DDBJ whole genome shotgun (WGS) entry which is preliminary data.</text>
</comment>
<dbReference type="Proteomes" id="UP001156690">
    <property type="component" value="Unassembled WGS sequence"/>
</dbReference>
<protein>
    <recommendedName>
        <fullName evidence="3">Excisionase</fullName>
    </recommendedName>
</protein>
<accession>A0AAV5NP82</accession>
<dbReference type="RefSeq" id="WP_126607983.1">
    <property type="nucleotide sequence ID" value="NZ_AP025144.1"/>
</dbReference>
<keyword evidence="2" id="KW-1185">Reference proteome</keyword>
<dbReference type="EMBL" id="BSNX01000011">
    <property type="protein sequence ID" value="GLQ72027.1"/>
    <property type="molecule type" value="Genomic_DNA"/>
</dbReference>
<sequence length="77" mass="9185">MTKKELDLNNWVTVIELARRYKQFSLPQLKHLIWKRREHHGLAKCYRIVGKKGYINLSLFAMWMNGELPEQNGVTDK</sequence>
<reference evidence="2" key="1">
    <citation type="journal article" date="2019" name="Int. J. Syst. Evol. Microbiol.">
        <title>The Global Catalogue of Microorganisms (GCM) 10K type strain sequencing project: providing services to taxonomists for standard genome sequencing and annotation.</title>
        <authorList>
            <consortium name="The Broad Institute Genomics Platform"/>
            <consortium name="The Broad Institute Genome Sequencing Center for Infectious Disease"/>
            <person name="Wu L."/>
            <person name="Ma J."/>
        </authorList>
    </citation>
    <scope>NUCLEOTIDE SEQUENCE [LARGE SCALE GENOMIC DNA]</scope>
    <source>
        <strain evidence="2">NBRC 15640</strain>
    </source>
</reference>
<name>A0AAV5NP82_9VIBR</name>
<evidence type="ECO:0000313" key="2">
    <source>
        <dbReference type="Proteomes" id="UP001156690"/>
    </source>
</evidence>
<evidence type="ECO:0000313" key="1">
    <source>
        <dbReference type="EMBL" id="GLQ72027.1"/>
    </source>
</evidence>
<dbReference type="AlphaFoldDB" id="A0AAV5NP82"/>
<evidence type="ECO:0008006" key="3">
    <source>
        <dbReference type="Google" id="ProtNLM"/>
    </source>
</evidence>
<organism evidence="1 2">
    <name type="scientific">Vibrio penaeicida</name>
    <dbReference type="NCBI Taxonomy" id="104609"/>
    <lineage>
        <taxon>Bacteria</taxon>
        <taxon>Pseudomonadati</taxon>
        <taxon>Pseudomonadota</taxon>
        <taxon>Gammaproteobacteria</taxon>
        <taxon>Vibrionales</taxon>
        <taxon>Vibrionaceae</taxon>
        <taxon>Vibrio</taxon>
    </lineage>
</organism>